<accession>A0A840N3F6</accession>
<sequence length="72" mass="8101">MPPASYVVDQKNLSQGQGPWKGLDACHVVLMPLSPSQHWSRFEFSFHKEAGSDDMYRVGDYYNVDVTLAPAQ</sequence>
<proteinExistence type="predicted"/>
<gene>
    <name evidence="1" type="ORF">HNQ36_003048</name>
</gene>
<dbReference type="Proteomes" id="UP000521227">
    <property type="component" value="Unassembled WGS sequence"/>
</dbReference>
<protein>
    <submittedName>
        <fullName evidence="1">Uncharacterized protein</fullName>
    </submittedName>
</protein>
<evidence type="ECO:0000313" key="1">
    <source>
        <dbReference type="EMBL" id="MBB5053057.1"/>
    </source>
</evidence>
<name>A0A840N3F6_9BRAD</name>
<dbReference type="AlphaFoldDB" id="A0A840N3F6"/>
<organism evidence="1 2">
    <name type="scientific">Afipia massiliensis</name>
    <dbReference type="NCBI Taxonomy" id="211460"/>
    <lineage>
        <taxon>Bacteria</taxon>
        <taxon>Pseudomonadati</taxon>
        <taxon>Pseudomonadota</taxon>
        <taxon>Alphaproteobacteria</taxon>
        <taxon>Hyphomicrobiales</taxon>
        <taxon>Nitrobacteraceae</taxon>
        <taxon>Afipia</taxon>
    </lineage>
</organism>
<reference evidence="1 2" key="1">
    <citation type="submission" date="2020-08" db="EMBL/GenBank/DDBJ databases">
        <title>Genomic Encyclopedia of Type Strains, Phase IV (KMG-IV): sequencing the most valuable type-strain genomes for metagenomic binning, comparative biology and taxonomic classification.</title>
        <authorList>
            <person name="Goeker M."/>
        </authorList>
    </citation>
    <scope>NUCLEOTIDE SEQUENCE [LARGE SCALE GENOMIC DNA]</scope>
    <source>
        <strain evidence="1 2">DSM 17498</strain>
    </source>
</reference>
<comment type="caution">
    <text evidence="1">The sequence shown here is derived from an EMBL/GenBank/DDBJ whole genome shotgun (WGS) entry which is preliminary data.</text>
</comment>
<dbReference type="EMBL" id="JACHIJ010000004">
    <property type="protein sequence ID" value="MBB5053057.1"/>
    <property type="molecule type" value="Genomic_DNA"/>
</dbReference>
<evidence type="ECO:0000313" key="2">
    <source>
        <dbReference type="Proteomes" id="UP000521227"/>
    </source>
</evidence>